<proteinExistence type="predicted"/>
<accession>A0AC61QNS8</accession>
<dbReference type="Proteomes" id="UP000308886">
    <property type="component" value="Unassembled WGS sequence"/>
</dbReference>
<gene>
    <name evidence="1" type="ORF">E5358_10305</name>
</gene>
<organism evidence="1 2">
    <name type="scientific">Palleniella muris</name>
    <dbReference type="NCBI Taxonomy" id="3038145"/>
    <lineage>
        <taxon>Bacteria</taxon>
        <taxon>Pseudomonadati</taxon>
        <taxon>Bacteroidota</taxon>
        <taxon>Bacteroidia</taxon>
        <taxon>Bacteroidales</taxon>
        <taxon>Prevotellaceae</taxon>
        <taxon>Palleniella</taxon>
    </lineage>
</organism>
<evidence type="ECO:0000313" key="1">
    <source>
        <dbReference type="EMBL" id="TGX81370.1"/>
    </source>
</evidence>
<comment type="caution">
    <text evidence="1">The sequence shown here is derived from an EMBL/GenBank/DDBJ whole genome shotgun (WGS) entry which is preliminary data.</text>
</comment>
<keyword evidence="2" id="KW-1185">Reference proteome</keyword>
<reference evidence="1" key="1">
    <citation type="submission" date="2019-04" db="EMBL/GenBank/DDBJ databases">
        <title>Microbes associate with the intestines of laboratory mice.</title>
        <authorList>
            <person name="Navarre W."/>
            <person name="Wong E."/>
            <person name="Huang K."/>
            <person name="Tropini C."/>
            <person name="Ng K."/>
            <person name="Yu B."/>
        </authorList>
    </citation>
    <scope>NUCLEOTIDE SEQUENCE</scope>
    <source>
        <strain evidence="1">NM73_A23</strain>
    </source>
</reference>
<evidence type="ECO:0000313" key="2">
    <source>
        <dbReference type="Proteomes" id="UP000308886"/>
    </source>
</evidence>
<name>A0AC61QNS8_9BACT</name>
<dbReference type="EMBL" id="SRZC01000017">
    <property type="protein sequence ID" value="TGX81370.1"/>
    <property type="molecule type" value="Genomic_DNA"/>
</dbReference>
<protein>
    <submittedName>
        <fullName evidence="1">Helix-turn-helix domain-containing protein</fullName>
    </submittedName>
</protein>
<sequence length="1007" mass="113752">MKHIITTILAVLLLSLDNVAAAVQPRCKVRIFGTEDGLPAGVISGLVHSTDNLAWMISWNGLSCYDGYQFTTFRNVPGKTVLPTNHLSHIAHGHNGNLWTVTYTDRAYLFDSHICEYIDASAIIASYGEGKGANSIRKPFELRKVYPLSNGHTWFVGKETEHYRVTDSLLRERKGIQRFSFPGKLHKVCLDEKGREWCFTDKGAYCDGKFVSKERYDYVHVMNGKTWLEPRKGRHVNSCIPIDRNRIAMATDAGIVVLDTRNGSEKHVSLQDSGSGSAEVLEIFVDSKHRLWCFTAATGVALVNLNAKETNVKWLHASLPNVTDETHSDKPLFHEDSNGTVWVVPTNGTFSYFDERTGTLVAYPLVPTNSLKRVVPRIRRYYSDHQGNLWALCPHNLALVSFMTTNVSLSRRSDNRETRAVLQDKDGTVITGTIDGNLYGAGFEFRARKGIYALYRDSKDRLWIGTKGDGLYLRWPNGKLSHFVCDKNDKYSISSDNIYDICEDTRGRILVATFDGGLNIITLGGIWSIENAKNGNLAWDMSKHNKVRRIDVAPDGVVIVSTTGGLVTFSDKFTYGAPTRFYISCHENNDRNSLPSSDVMQTCRMKDGRIYVATLGGGCQLLTSKNLLADDLKFKEVNKQNEQTVQGLVRDNDDNLWMVSDSRIFRLDKSGNVTEYGTDDLGDVNITEALPSHDAETDRIILAVEGGTLSFLPRQMNRSNYCPSIVFTAIDYHDNEGMKPLLNIGRLEVSVDKRTLTVYFSALDYAENSGIRYAYRLDDGHWTYLRRGSNSASFTDFPAGNHKLYVKSTNSDGVWMDNVKSIDIYAEPTFFESWWGRALCVLCLLFCIVYGMVYYMRRKKVEITEEAVEQADAGKVRFLLKTPDFIDENKVFMDKLLAYIEENIADSDLRVDNMASELKMSRTVFYERIKEIADMSPADFLRHVRMQRAEDLIKGTREPFSQIAYKVGFSDPKYFGKCFKKHTGMSPSEFRKSAKEEPSCQESSTVE</sequence>